<keyword evidence="1" id="KW-0812">Transmembrane</keyword>
<dbReference type="EMBL" id="FOBB01000004">
    <property type="protein sequence ID" value="SEM43887.1"/>
    <property type="molecule type" value="Genomic_DNA"/>
</dbReference>
<dbReference type="Proteomes" id="UP000198984">
    <property type="component" value="Unassembled WGS sequence"/>
</dbReference>
<protein>
    <recommendedName>
        <fullName evidence="4">VanZ like family protein</fullName>
    </recommendedName>
</protein>
<evidence type="ECO:0000313" key="2">
    <source>
        <dbReference type="EMBL" id="SEM43887.1"/>
    </source>
</evidence>
<evidence type="ECO:0008006" key="4">
    <source>
        <dbReference type="Google" id="ProtNLM"/>
    </source>
</evidence>
<evidence type="ECO:0000256" key="1">
    <source>
        <dbReference type="SAM" id="Phobius"/>
    </source>
</evidence>
<feature type="transmembrane region" description="Helical" evidence="1">
    <location>
        <begin position="107"/>
        <end position="127"/>
    </location>
</feature>
<keyword evidence="3" id="KW-1185">Reference proteome</keyword>
<feature type="transmembrane region" description="Helical" evidence="1">
    <location>
        <begin position="12"/>
        <end position="36"/>
    </location>
</feature>
<keyword evidence="1" id="KW-1133">Transmembrane helix</keyword>
<dbReference type="AlphaFoldDB" id="A0A1H7YEY6"/>
<evidence type="ECO:0000313" key="3">
    <source>
        <dbReference type="Proteomes" id="UP000198984"/>
    </source>
</evidence>
<reference evidence="2 3" key="1">
    <citation type="submission" date="2016-10" db="EMBL/GenBank/DDBJ databases">
        <authorList>
            <person name="de Groot N.N."/>
        </authorList>
    </citation>
    <scope>NUCLEOTIDE SEQUENCE [LARGE SCALE GENOMIC DNA]</scope>
    <source>
        <strain evidence="2 3">DSM 21039</strain>
    </source>
</reference>
<feature type="transmembrane region" description="Helical" evidence="1">
    <location>
        <begin position="76"/>
        <end position="95"/>
    </location>
</feature>
<organism evidence="2 3">
    <name type="scientific">Chitinophaga rupis</name>
    <dbReference type="NCBI Taxonomy" id="573321"/>
    <lineage>
        <taxon>Bacteria</taxon>
        <taxon>Pseudomonadati</taxon>
        <taxon>Bacteroidota</taxon>
        <taxon>Chitinophagia</taxon>
        <taxon>Chitinophagales</taxon>
        <taxon>Chitinophagaceae</taxon>
        <taxon>Chitinophaga</taxon>
    </lineage>
</organism>
<proteinExistence type="predicted"/>
<gene>
    <name evidence="2" type="ORF">SAMN04488505_104404</name>
</gene>
<keyword evidence="1" id="KW-0472">Membrane</keyword>
<dbReference type="STRING" id="573321.SAMN04488505_104404"/>
<name>A0A1H7YEY6_9BACT</name>
<sequence length="133" mass="14663">MRIKIMFVDISFVSICMQNISNLSIPSTCFFTYFTAMLKKIGPDKWTHFYVGILMGALLQSMAWYLLPGRPLLDTLLTFLAVVAISYGFEVVSLVTGKGHYEVMDAIAAVIGGIIGMGIGGIFIYVLEHQLSV</sequence>
<feature type="transmembrane region" description="Helical" evidence="1">
    <location>
        <begin position="48"/>
        <end position="67"/>
    </location>
</feature>
<accession>A0A1H7YEY6</accession>